<reference evidence="1" key="1">
    <citation type="journal article" date="2015" name="Nature">
        <title>Complex archaea that bridge the gap between prokaryotes and eukaryotes.</title>
        <authorList>
            <person name="Spang A."/>
            <person name="Saw J.H."/>
            <person name="Jorgensen S.L."/>
            <person name="Zaremba-Niedzwiedzka K."/>
            <person name="Martijn J."/>
            <person name="Lind A.E."/>
            <person name="van Eijk R."/>
            <person name="Schleper C."/>
            <person name="Guy L."/>
            <person name="Ettema T.J."/>
        </authorList>
    </citation>
    <scope>NUCLEOTIDE SEQUENCE</scope>
</reference>
<organism evidence="1">
    <name type="scientific">marine sediment metagenome</name>
    <dbReference type="NCBI Taxonomy" id="412755"/>
    <lineage>
        <taxon>unclassified sequences</taxon>
        <taxon>metagenomes</taxon>
        <taxon>ecological metagenomes</taxon>
    </lineage>
</organism>
<evidence type="ECO:0000313" key="1">
    <source>
        <dbReference type="EMBL" id="KKM21918.1"/>
    </source>
</evidence>
<accession>A0A0F9KIB3</accession>
<name>A0A0F9KIB3_9ZZZZ</name>
<gene>
    <name evidence="1" type="ORF">LCGC14_1630570</name>
</gene>
<dbReference type="EMBL" id="LAZR01013448">
    <property type="protein sequence ID" value="KKM21918.1"/>
    <property type="molecule type" value="Genomic_DNA"/>
</dbReference>
<dbReference type="AlphaFoldDB" id="A0A0F9KIB3"/>
<comment type="caution">
    <text evidence="1">The sequence shown here is derived from an EMBL/GenBank/DDBJ whole genome shotgun (WGS) entry which is preliminary data.</text>
</comment>
<protein>
    <submittedName>
        <fullName evidence="1">Uncharacterized protein</fullName>
    </submittedName>
</protein>
<feature type="non-terminal residue" evidence="1">
    <location>
        <position position="1"/>
    </location>
</feature>
<sequence length="129" mass="15135">LILAIGRLMRQEKSYPRELSCSFNNFLFIWRKVPNAFHVRVHKQIPTISASMFDGKQGNIQLYMYGWRTDDRLILELDFGGSAKDWKTNLDLIWHEATSLSSEEMFHERIEAADRITQKLKERTQGSES</sequence>
<proteinExistence type="predicted"/>